<evidence type="ECO:0000313" key="6">
    <source>
        <dbReference type="Proteomes" id="UP001524478"/>
    </source>
</evidence>
<keyword evidence="1" id="KW-0808">Transferase</keyword>
<evidence type="ECO:0008006" key="7">
    <source>
        <dbReference type="Google" id="ProtNLM"/>
    </source>
</evidence>
<reference evidence="5 6" key="1">
    <citation type="submission" date="2022-06" db="EMBL/GenBank/DDBJ databases">
        <title>Isolation of gut microbiota from human fecal samples.</title>
        <authorList>
            <person name="Pamer E.G."/>
            <person name="Barat B."/>
            <person name="Waligurski E."/>
            <person name="Medina S."/>
            <person name="Paddock L."/>
            <person name="Mostad J."/>
        </authorList>
    </citation>
    <scope>NUCLEOTIDE SEQUENCE [LARGE SCALE GENOMIC DNA]</scope>
    <source>
        <strain evidence="5 6">DFI.7.95</strain>
    </source>
</reference>
<evidence type="ECO:0000259" key="3">
    <source>
        <dbReference type="Pfam" id="PF08541"/>
    </source>
</evidence>
<dbReference type="PANTHER" id="PTHR34069:SF2">
    <property type="entry name" value="BETA-KETOACYL-[ACYL-CARRIER-PROTEIN] SYNTHASE III"/>
    <property type="match status" value="1"/>
</dbReference>
<dbReference type="Proteomes" id="UP001524478">
    <property type="component" value="Unassembled WGS sequence"/>
</dbReference>
<name>A0ABT1SB48_9FIRM</name>
<dbReference type="InterPro" id="IPR013747">
    <property type="entry name" value="ACP_syn_III_C"/>
</dbReference>
<keyword evidence="2" id="KW-0012">Acyltransferase</keyword>
<dbReference type="RefSeq" id="WP_256311595.1">
    <property type="nucleotide sequence ID" value="NZ_JANGAC010000007.1"/>
</dbReference>
<dbReference type="PANTHER" id="PTHR34069">
    <property type="entry name" value="3-OXOACYL-[ACYL-CARRIER-PROTEIN] SYNTHASE 3"/>
    <property type="match status" value="1"/>
</dbReference>
<proteinExistence type="predicted"/>
<comment type="caution">
    <text evidence="5">The sequence shown here is derived from an EMBL/GenBank/DDBJ whole genome shotgun (WGS) entry which is preliminary data.</text>
</comment>
<dbReference type="Gene3D" id="3.40.47.10">
    <property type="match status" value="1"/>
</dbReference>
<sequence>MKGIKILSSSIYHPENKITKEEILENFDSKGIDVRGLMETLGRNQLYKTKNENIIEMCVIAGQQAIKKAGIQPEDIDMLIFASDNPEYLAPSNSLILHSKLGTVNANNIFDFNNNCLSMVSAMDYAGKYMMASKDIETTIILGGQMMNFFSREDDAVIRATSGDGAACLILRKEEVKDNSGIIDSIYLTESFLNDKMRLPVCGMSNILNEDIDVEDKKALFISHDVSFFTEKWSYLIKELVKRNGLEVGDVSHFIFSQFSLKDIENTLGLLEVKNPKDKYTFIADKYGYTGSASPIFALNEAYNLNRINDSDYIIFCTVGIGYSMTALLYRA</sequence>
<evidence type="ECO:0000256" key="1">
    <source>
        <dbReference type="ARBA" id="ARBA00022679"/>
    </source>
</evidence>
<dbReference type="Pfam" id="PF08541">
    <property type="entry name" value="ACP_syn_III_C"/>
    <property type="match status" value="1"/>
</dbReference>
<feature type="domain" description="Beta-ketoacyl-[acyl-carrier-protein] synthase III C-terminal" evidence="3">
    <location>
        <begin position="242"/>
        <end position="331"/>
    </location>
</feature>
<dbReference type="EMBL" id="JANGAC010000007">
    <property type="protein sequence ID" value="MCQ4923688.1"/>
    <property type="molecule type" value="Genomic_DNA"/>
</dbReference>
<gene>
    <name evidence="5" type="ORF">NE686_11350</name>
</gene>
<evidence type="ECO:0000259" key="4">
    <source>
        <dbReference type="Pfam" id="PF08545"/>
    </source>
</evidence>
<dbReference type="Pfam" id="PF08545">
    <property type="entry name" value="ACP_syn_III"/>
    <property type="match status" value="1"/>
</dbReference>
<dbReference type="InterPro" id="IPR016039">
    <property type="entry name" value="Thiolase-like"/>
</dbReference>
<protein>
    <recommendedName>
        <fullName evidence="7">Beta-ketoacyl-[acyl-carrier-protein] synthase III</fullName>
    </recommendedName>
</protein>
<evidence type="ECO:0000256" key="2">
    <source>
        <dbReference type="ARBA" id="ARBA00023315"/>
    </source>
</evidence>
<organism evidence="5 6">
    <name type="scientific">Tissierella carlieri</name>
    <dbReference type="NCBI Taxonomy" id="689904"/>
    <lineage>
        <taxon>Bacteria</taxon>
        <taxon>Bacillati</taxon>
        <taxon>Bacillota</taxon>
        <taxon>Tissierellia</taxon>
        <taxon>Tissierellales</taxon>
        <taxon>Tissierellaceae</taxon>
        <taxon>Tissierella</taxon>
    </lineage>
</organism>
<dbReference type="InterPro" id="IPR013751">
    <property type="entry name" value="ACP_syn_III_N"/>
</dbReference>
<accession>A0ABT1SB48</accession>
<feature type="domain" description="Beta-ketoacyl-[acyl-carrier-protein] synthase III N-terminal" evidence="4">
    <location>
        <begin position="110"/>
        <end position="185"/>
    </location>
</feature>
<dbReference type="SUPFAM" id="SSF53901">
    <property type="entry name" value="Thiolase-like"/>
    <property type="match status" value="2"/>
</dbReference>
<evidence type="ECO:0000313" key="5">
    <source>
        <dbReference type="EMBL" id="MCQ4923688.1"/>
    </source>
</evidence>
<keyword evidence="6" id="KW-1185">Reference proteome</keyword>